<organism evidence="11 12">
    <name type="scientific">Paragonimus westermani</name>
    <dbReference type="NCBI Taxonomy" id="34504"/>
    <lineage>
        <taxon>Eukaryota</taxon>
        <taxon>Metazoa</taxon>
        <taxon>Spiralia</taxon>
        <taxon>Lophotrochozoa</taxon>
        <taxon>Platyhelminthes</taxon>
        <taxon>Trematoda</taxon>
        <taxon>Digenea</taxon>
        <taxon>Plagiorchiida</taxon>
        <taxon>Troglotremata</taxon>
        <taxon>Troglotrematidae</taxon>
        <taxon>Paragonimus</taxon>
    </lineage>
</organism>
<reference evidence="11 12" key="1">
    <citation type="submission" date="2019-07" db="EMBL/GenBank/DDBJ databases">
        <title>Annotation for the trematode Paragonimus westermani.</title>
        <authorList>
            <person name="Choi Y.-J."/>
        </authorList>
    </citation>
    <scope>NUCLEOTIDE SEQUENCE [LARGE SCALE GENOMIC DNA]</scope>
    <source>
        <strain evidence="11">180907_Pwestermani</strain>
    </source>
</reference>
<keyword evidence="5 10" id="KW-0732">Signal</keyword>
<dbReference type="AlphaFoldDB" id="A0A8T0DX21"/>
<dbReference type="Pfam" id="PF04756">
    <property type="entry name" value="OST3_OST6"/>
    <property type="match status" value="1"/>
</dbReference>
<feature type="signal peptide" evidence="10">
    <location>
        <begin position="1"/>
        <end position="17"/>
    </location>
</feature>
<feature type="transmembrane region" description="Helical" evidence="9">
    <location>
        <begin position="200"/>
        <end position="219"/>
    </location>
</feature>
<keyword evidence="6" id="KW-0256">Endoplasmic reticulum</keyword>
<dbReference type="InterPro" id="IPR021149">
    <property type="entry name" value="OligosaccharylTrfase_OST3/OST6"/>
</dbReference>
<evidence type="ECO:0000256" key="6">
    <source>
        <dbReference type="ARBA" id="ARBA00022824"/>
    </source>
</evidence>
<comment type="similarity">
    <text evidence="3">Belongs to the OST3/OST6 family.</text>
</comment>
<evidence type="ECO:0008006" key="13">
    <source>
        <dbReference type="Google" id="ProtNLM"/>
    </source>
</evidence>
<protein>
    <recommendedName>
        <fullName evidence="13">Oligosaccharyltransferase complex subunit gamma</fullName>
    </recommendedName>
</protein>
<name>A0A8T0DX21_9TREM</name>
<accession>A0A8T0DX21</accession>
<sequence>MHVVLSVFLCILGYCYGFQEYSLDVRFRRLSELSLYNSVPKLTFDEFRTFALSKPRNYSLFVFLTALSKHHFTDQLKLAEQEFRILADSWKRRSGELFFALADHDRDPEIFQMLNLTTVPAILYVNPKGVIKFSDFMNIQRYGLSADAVADWIEGLTSIRIRVVRPPSYMGTFLLALFMTIGGAALWFRRVSLSPLLNPSLWCVLSLALIFCGISGQVYNQIRGPPLLHGTPSGEIKAFIYPGSDYQFVAETLIVMVLYIMATVGILLIHQVDETTDSGKKKIYLFGGVAMFSVTFGLLLSVFRKKYQGYPYT</sequence>
<gene>
    <name evidence="11" type="ORF">P879_01318</name>
</gene>
<dbReference type="OrthoDB" id="67566at2759"/>
<comment type="function">
    <text evidence="1">Subunit of the oligosaccharyl transferase (OST) complex that catalyzes the initial transfer of a defined glycan (Glc(3)Man(9)GlcNAc(2) in eukaryotes) from the lipid carrier dolichol-pyrophosphate to an asparagine residue within an Asn-X-Ser/Thr consensus motif in nascent polypeptide chains, the first step in protein N-glycosylation. N-glycosylation occurs cotranslationally and the complex associates with the Sec61 complex at the channel-forming translocon complex that mediates protein translocation across the endoplasmic reticulum (ER). All subunits are required for a maximal enzyme activity.</text>
</comment>
<evidence type="ECO:0000256" key="4">
    <source>
        <dbReference type="ARBA" id="ARBA00022692"/>
    </source>
</evidence>
<dbReference type="PANTHER" id="PTHR12692">
    <property type="entry name" value="DOLICHYL-DIPHOSPHOOLIGOSACCHARIDE--PROTEIN GLYCOSYLTRANSFERASE-RELATED"/>
    <property type="match status" value="1"/>
</dbReference>
<comment type="subcellular location">
    <subcellularLocation>
        <location evidence="2">Endoplasmic reticulum membrane</location>
        <topology evidence="2">Multi-pass membrane protein</topology>
    </subcellularLocation>
</comment>
<dbReference type="InterPro" id="IPR036249">
    <property type="entry name" value="Thioredoxin-like_sf"/>
</dbReference>
<evidence type="ECO:0000256" key="8">
    <source>
        <dbReference type="ARBA" id="ARBA00023136"/>
    </source>
</evidence>
<feature type="chain" id="PRO_5035824919" description="Oligosaccharyltransferase complex subunit gamma" evidence="10">
    <location>
        <begin position="18"/>
        <end position="313"/>
    </location>
</feature>
<keyword evidence="12" id="KW-1185">Reference proteome</keyword>
<keyword evidence="4 9" id="KW-0812">Transmembrane</keyword>
<evidence type="ECO:0000313" key="12">
    <source>
        <dbReference type="Proteomes" id="UP000699462"/>
    </source>
</evidence>
<evidence type="ECO:0000256" key="7">
    <source>
        <dbReference type="ARBA" id="ARBA00022989"/>
    </source>
</evidence>
<dbReference type="GO" id="GO:0008250">
    <property type="term" value="C:oligosaccharyltransferase complex"/>
    <property type="evidence" value="ECO:0007669"/>
    <property type="project" value="TreeGrafter"/>
</dbReference>
<dbReference type="PANTHER" id="PTHR12692:SF0">
    <property type="entry name" value="GH11935P"/>
    <property type="match status" value="1"/>
</dbReference>
<dbReference type="SUPFAM" id="SSF52833">
    <property type="entry name" value="Thioredoxin-like"/>
    <property type="match status" value="1"/>
</dbReference>
<evidence type="ECO:0000256" key="5">
    <source>
        <dbReference type="ARBA" id="ARBA00022729"/>
    </source>
</evidence>
<evidence type="ECO:0000256" key="1">
    <source>
        <dbReference type="ARBA" id="ARBA00002791"/>
    </source>
</evidence>
<evidence type="ECO:0000313" key="11">
    <source>
        <dbReference type="EMBL" id="KAF8571916.1"/>
    </source>
</evidence>
<feature type="transmembrane region" description="Helical" evidence="9">
    <location>
        <begin position="169"/>
        <end position="188"/>
    </location>
</feature>
<feature type="transmembrane region" description="Helical" evidence="9">
    <location>
        <begin position="283"/>
        <end position="303"/>
    </location>
</feature>
<dbReference type="Proteomes" id="UP000699462">
    <property type="component" value="Unassembled WGS sequence"/>
</dbReference>
<keyword evidence="7 9" id="KW-1133">Transmembrane helix</keyword>
<dbReference type="EMBL" id="JTDF01000256">
    <property type="protein sequence ID" value="KAF8571916.1"/>
    <property type="molecule type" value="Genomic_DNA"/>
</dbReference>
<keyword evidence="8 9" id="KW-0472">Membrane</keyword>
<evidence type="ECO:0000256" key="3">
    <source>
        <dbReference type="ARBA" id="ARBA00009561"/>
    </source>
</evidence>
<dbReference type="GO" id="GO:0018279">
    <property type="term" value="P:protein N-linked glycosylation via asparagine"/>
    <property type="evidence" value="ECO:0007669"/>
    <property type="project" value="TreeGrafter"/>
</dbReference>
<evidence type="ECO:0000256" key="2">
    <source>
        <dbReference type="ARBA" id="ARBA00004477"/>
    </source>
</evidence>
<comment type="caution">
    <text evidence="11">The sequence shown here is derived from an EMBL/GenBank/DDBJ whole genome shotgun (WGS) entry which is preliminary data.</text>
</comment>
<evidence type="ECO:0000256" key="9">
    <source>
        <dbReference type="SAM" id="Phobius"/>
    </source>
</evidence>
<evidence type="ECO:0000256" key="10">
    <source>
        <dbReference type="SAM" id="SignalP"/>
    </source>
</evidence>
<feature type="transmembrane region" description="Helical" evidence="9">
    <location>
        <begin position="248"/>
        <end position="271"/>
    </location>
</feature>
<dbReference type="Gene3D" id="3.40.30.10">
    <property type="entry name" value="Glutaredoxin"/>
    <property type="match status" value="1"/>
</dbReference>
<proteinExistence type="inferred from homology"/>